<name>A0A0A9AUK7_ARUDO</name>
<proteinExistence type="predicted"/>
<organism evidence="1">
    <name type="scientific">Arundo donax</name>
    <name type="common">Giant reed</name>
    <name type="synonym">Donax arundinaceus</name>
    <dbReference type="NCBI Taxonomy" id="35708"/>
    <lineage>
        <taxon>Eukaryota</taxon>
        <taxon>Viridiplantae</taxon>
        <taxon>Streptophyta</taxon>
        <taxon>Embryophyta</taxon>
        <taxon>Tracheophyta</taxon>
        <taxon>Spermatophyta</taxon>
        <taxon>Magnoliopsida</taxon>
        <taxon>Liliopsida</taxon>
        <taxon>Poales</taxon>
        <taxon>Poaceae</taxon>
        <taxon>PACMAD clade</taxon>
        <taxon>Arundinoideae</taxon>
        <taxon>Arundineae</taxon>
        <taxon>Arundo</taxon>
    </lineage>
</organism>
<sequence length="10" mass="1161">MRNTQTAIIN</sequence>
<evidence type="ECO:0000313" key="1">
    <source>
        <dbReference type="EMBL" id="JAD54816.1"/>
    </source>
</evidence>
<reference evidence="1" key="1">
    <citation type="submission" date="2014-09" db="EMBL/GenBank/DDBJ databases">
        <authorList>
            <person name="Magalhaes I.L.F."/>
            <person name="Oliveira U."/>
            <person name="Santos F.R."/>
            <person name="Vidigal T.H.D.A."/>
            <person name="Brescovit A.D."/>
            <person name="Santos A.J."/>
        </authorList>
    </citation>
    <scope>NUCLEOTIDE SEQUENCE</scope>
    <source>
        <tissue evidence="1">Shoot tissue taken approximately 20 cm above the soil surface</tissue>
    </source>
</reference>
<dbReference type="EMBL" id="GBRH01243079">
    <property type="protein sequence ID" value="JAD54816.1"/>
    <property type="molecule type" value="Transcribed_RNA"/>
</dbReference>
<reference evidence="1" key="2">
    <citation type="journal article" date="2015" name="Data Brief">
        <title>Shoot transcriptome of the giant reed, Arundo donax.</title>
        <authorList>
            <person name="Barrero R.A."/>
            <person name="Guerrero F.D."/>
            <person name="Moolhuijzen P."/>
            <person name="Goolsby J.A."/>
            <person name="Tidwell J."/>
            <person name="Bellgard S.E."/>
            <person name="Bellgard M.I."/>
        </authorList>
    </citation>
    <scope>NUCLEOTIDE SEQUENCE</scope>
    <source>
        <tissue evidence="1">Shoot tissue taken approximately 20 cm above the soil surface</tissue>
    </source>
</reference>
<protein>
    <submittedName>
        <fullName evidence="1">Uncharacterized protein</fullName>
    </submittedName>
</protein>
<accession>A0A0A9AUK7</accession>